<dbReference type="Pfam" id="PF20113">
    <property type="entry name" value="DUF6503"/>
    <property type="match status" value="1"/>
</dbReference>
<dbReference type="Proteomes" id="UP000183257">
    <property type="component" value="Unassembled WGS sequence"/>
</dbReference>
<evidence type="ECO:0008006" key="3">
    <source>
        <dbReference type="Google" id="ProtNLM"/>
    </source>
</evidence>
<reference evidence="2" key="1">
    <citation type="submission" date="2016-11" db="EMBL/GenBank/DDBJ databases">
        <authorList>
            <person name="Varghese N."/>
            <person name="Submissions S."/>
        </authorList>
    </citation>
    <scope>NUCLEOTIDE SEQUENCE [LARGE SCALE GENOMIC DNA]</scope>
    <source>
        <strain evidence="2">DSM 24786</strain>
    </source>
</reference>
<organism evidence="1 2">
    <name type="scientific">Cellulophaga fucicola</name>
    <dbReference type="NCBI Taxonomy" id="76595"/>
    <lineage>
        <taxon>Bacteria</taxon>
        <taxon>Pseudomonadati</taxon>
        <taxon>Bacteroidota</taxon>
        <taxon>Flavobacteriia</taxon>
        <taxon>Flavobacteriales</taxon>
        <taxon>Flavobacteriaceae</taxon>
        <taxon>Cellulophaga</taxon>
    </lineage>
</organism>
<gene>
    <name evidence="1" type="ORF">SAMN05660313_01050</name>
</gene>
<dbReference type="RefSeq" id="WP_072302690.1">
    <property type="nucleotide sequence ID" value="NZ_FPIY01000001.1"/>
</dbReference>
<dbReference type="STRING" id="76595.SAMN05660313_01050"/>
<keyword evidence="2" id="KW-1185">Reference proteome</keyword>
<evidence type="ECO:0000313" key="2">
    <source>
        <dbReference type="Proteomes" id="UP000183257"/>
    </source>
</evidence>
<dbReference type="EMBL" id="FPIY01000001">
    <property type="protein sequence ID" value="SFW28341.1"/>
    <property type="molecule type" value="Genomic_DNA"/>
</dbReference>
<dbReference type="AlphaFoldDB" id="A0A1K1MZD9"/>
<accession>A0A1K1MZD9</accession>
<proteinExistence type="predicted"/>
<dbReference type="InterPro" id="IPR045444">
    <property type="entry name" value="DUF6503"/>
</dbReference>
<sequence length="269" mass="30561">MKYLALMVFSVFFISCKQEKKETTKEEVKNEEKVAVVTSNYPEELQEVFKAHGGLDTWKNMGTLTFDIPKPDAKETHTVNLKTREDKIETAAYTIGHDGAKTWLLDTEGTYKGDAVFYHNLMFYFYAMPFVLADDGIVYGETEDVVYEGKSYPGVKISYNPGVGASYKDLYFIHFDPETKQMAWLGYSVSYRSGETSNNYSWIHYNDWQTVNGLVLPKSISWHTSEDGVIKGLRNTVPFENVTVTKEAKSASFFAKPKAAVFVEGKIQE</sequence>
<dbReference type="OrthoDB" id="282859at2"/>
<protein>
    <recommendedName>
        <fullName evidence="3">Threonine synthase</fullName>
    </recommendedName>
</protein>
<evidence type="ECO:0000313" key="1">
    <source>
        <dbReference type="EMBL" id="SFW28341.1"/>
    </source>
</evidence>
<name>A0A1K1MZD9_9FLAO</name>
<dbReference type="PROSITE" id="PS51257">
    <property type="entry name" value="PROKAR_LIPOPROTEIN"/>
    <property type="match status" value="1"/>
</dbReference>